<evidence type="ECO:0000313" key="3">
    <source>
        <dbReference type="EMBL" id="CAD8131867.1"/>
    </source>
</evidence>
<sequence>MMKTRMSQIYQEIVIYTIRKTEQIHLCCNNQFYQYIIYCKIILKLNYIVLEMDEWIIIDIETPEGKFFKSPIYQEEQIHNVKRNLIDNIVQRCAQYGKLDNPYQIARKTGAMQKDIAYEKGQNVYDQEDSFIDDEEIDKENHAMVIPETELDDYHMCICNLKDFQKSIEYKKRIAILKKHTVESKNKSAKKKNKNKEKTEQVIEKQHQEDIALQQNSAIQDKEIS</sequence>
<gene>
    <name evidence="3" type="ORF">POCTA_138.1.T0030145</name>
</gene>
<reference evidence="3" key="1">
    <citation type="submission" date="2021-01" db="EMBL/GenBank/DDBJ databases">
        <authorList>
            <consortium name="Genoscope - CEA"/>
            <person name="William W."/>
        </authorList>
    </citation>
    <scope>NUCLEOTIDE SEQUENCE</scope>
</reference>
<comment type="caution">
    <text evidence="3">The sequence shown here is derived from an EMBL/GenBank/DDBJ whole genome shotgun (WGS) entry which is preliminary data.</text>
</comment>
<feature type="compositionally biased region" description="Basic and acidic residues" evidence="1">
    <location>
        <begin position="196"/>
        <end position="210"/>
    </location>
</feature>
<name>A0A8S1RWY2_PAROT</name>
<dbReference type="InterPro" id="IPR014840">
    <property type="entry name" value="HRD"/>
</dbReference>
<feature type="domain" description="Hpc2-related" evidence="2">
    <location>
        <begin position="111"/>
        <end position="142"/>
    </location>
</feature>
<proteinExistence type="predicted"/>
<evidence type="ECO:0000256" key="1">
    <source>
        <dbReference type="SAM" id="MobiDB-lite"/>
    </source>
</evidence>
<accession>A0A8S1RWY2</accession>
<organism evidence="3 4">
    <name type="scientific">Paramecium octaurelia</name>
    <dbReference type="NCBI Taxonomy" id="43137"/>
    <lineage>
        <taxon>Eukaryota</taxon>
        <taxon>Sar</taxon>
        <taxon>Alveolata</taxon>
        <taxon>Ciliophora</taxon>
        <taxon>Intramacronucleata</taxon>
        <taxon>Oligohymenophorea</taxon>
        <taxon>Peniculida</taxon>
        <taxon>Parameciidae</taxon>
        <taxon>Paramecium</taxon>
    </lineage>
</organism>
<evidence type="ECO:0000313" key="4">
    <source>
        <dbReference type="Proteomes" id="UP000683925"/>
    </source>
</evidence>
<dbReference type="Proteomes" id="UP000683925">
    <property type="component" value="Unassembled WGS sequence"/>
</dbReference>
<dbReference type="OrthoDB" id="292701at2759"/>
<dbReference type="Pfam" id="PF08729">
    <property type="entry name" value="HUN"/>
    <property type="match status" value="1"/>
</dbReference>
<dbReference type="OMA" id="NVYDQED"/>
<protein>
    <recommendedName>
        <fullName evidence="2">Hpc2-related domain-containing protein</fullName>
    </recommendedName>
</protein>
<evidence type="ECO:0000259" key="2">
    <source>
        <dbReference type="Pfam" id="PF08729"/>
    </source>
</evidence>
<dbReference type="AlphaFoldDB" id="A0A8S1RWY2"/>
<feature type="region of interest" description="Disordered" evidence="1">
    <location>
        <begin position="183"/>
        <end position="225"/>
    </location>
</feature>
<dbReference type="EMBL" id="CAJJDP010000001">
    <property type="protein sequence ID" value="CAD8131867.1"/>
    <property type="molecule type" value="Genomic_DNA"/>
</dbReference>
<keyword evidence="4" id="KW-1185">Reference proteome</keyword>